<feature type="region of interest" description="Disordered" evidence="1">
    <location>
        <begin position="312"/>
        <end position="339"/>
    </location>
</feature>
<proteinExistence type="predicted"/>
<gene>
    <name evidence="2" type="ORF">BCV69DRAFT_44133</name>
</gene>
<dbReference type="Proteomes" id="UP000245942">
    <property type="component" value="Unassembled WGS sequence"/>
</dbReference>
<protein>
    <submittedName>
        <fullName evidence="2">Uncharacterized protein</fullName>
    </submittedName>
</protein>
<evidence type="ECO:0000313" key="3">
    <source>
        <dbReference type="Proteomes" id="UP000245942"/>
    </source>
</evidence>
<name>A0A316U2Y6_9BASI</name>
<sequence>MGRDAESAALKATSVDVVLEEPKRTARSGSCAAAPLEVQSRRRSMNVVRKVPLRRCTRHSTDESHAALTKVQPTDAHFSLESASLSASGDDEGQARELYRHGSPPTAPDTTMTVSKMRSPPPVADAVGQRSLHGSPQCCDSLPRTQLTSLGHSHALDGRQEAADSEIPGCSPNPPLVIFRSPFAVVGTDLAPHSPIRASPEYVRSKDLSKVRESVSLLKQRDASGRKVLRASDRIYEADGRPTKVSGRVQHTDATQDKRIIRRANSAMLAEGVPRNLPATARTPVTIPTFTEPPPSRQSRYVSGVKRSASILSRTFSRSSSPSRSTPRADSATRPGTDIACDESIASFDRTSEMGSSASRDVIIRVLKGWR</sequence>
<evidence type="ECO:0000313" key="2">
    <source>
        <dbReference type="EMBL" id="PWN19607.1"/>
    </source>
</evidence>
<keyword evidence="3" id="KW-1185">Reference proteome</keyword>
<dbReference type="EMBL" id="KZ819331">
    <property type="protein sequence ID" value="PWN19607.1"/>
    <property type="molecule type" value="Genomic_DNA"/>
</dbReference>
<dbReference type="AlphaFoldDB" id="A0A316U2Y6"/>
<feature type="compositionally biased region" description="Low complexity" evidence="1">
    <location>
        <begin position="312"/>
        <end position="330"/>
    </location>
</feature>
<reference evidence="2 3" key="1">
    <citation type="journal article" date="2018" name="Mol. Biol. Evol.">
        <title>Broad Genomic Sampling Reveals a Smut Pathogenic Ancestry of the Fungal Clade Ustilaginomycotina.</title>
        <authorList>
            <person name="Kijpornyongpan T."/>
            <person name="Mondo S.J."/>
            <person name="Barry K."/>
            <person name="Sandor L."/>
            <person name="Lee J."/>
            <person name="Lipzen A."/>
            <person name="Pangilinan J."/>
            <person name="LaButti K."/>
            <person name="Hainaut M."/>
            <person name="Henrissat B."/>
            <person name="Grigoriev I.V."/>
            <person name="Spatafora J.W."/>
            <person name="Aime M.C."/>
        </authorList>
    </citation>
    <scope>NUCLEOTIDE SEQUENCE [LARGE SCALE GENOMIC DNA]</scope>
    <source>
        <strain evidence="2 3">MCA 4718</strain>
    </source>
</reference>
<organism evidence="2 3">
    <name type="scientific">Pseudomicrostroma glucosiphilum</name>
    <dbReference type="NCBI Taxonomy" id="1684307"/>
    <lineage>
        <taxon>Eukaryota</taxon>
        <taxon>Fungi</taxon>
        <taxon>Dikarya</taxon>
        <taxon>Basidiomycota</taxon>
        <taxon>Ustilaginomycotina</taxon>
        <taxon>Exobasidiomycetes</taxon>
        <taxon>Microstromatales</taxon>
        <taxon>Microstromatales incertae sedis</taxon>
        <taxon>Pseudomicrostroma</taxon>
    </lineage>
</organism>
<feature type="region of interest" description="Disordered" evidence="1">
    <location>
        <begin position="285"/>
        <end position="304"/>
    </location>
</feature>
<dbReference type="RefSeq" id="XP_025346767.1">
    <property type="nucleotide sequence ID" value="XM_025495281.1"/>
</dbReference>
<accession>A0A316U2Y6</accession>
<evidence type="ECO:0000256" key="1">
    <source>
        <dbReference type="SAM" id="MobiDB-lite"/>
    </source>
</evidence>
<feature type="region of interest" description="Disordered" evidence="1">
    <location>
        <begin position="83"/>
        <end position="135"/>
    </location>
</feature>
<dbReference type="GeneID" id="37017015"/>